<dbReference type="InterPro" id="IPR052928">
    <property type="entry name" value="Desiccation-related_membrane"/>
</dbReference>
<dbReference type="Proteomes" id="UP000190897">
    <property type="component" value="Unassembled WGS sequence"/>
</dbReference>
<dbReference type="Pfam" id="PF12732">
    <property type="entry name" value="YtxH"/>
    <property type="match status" value="1"/>
</dbReference>
<dbReference type="InterPro" id="IPR024623">
    <property type="entry name" value="YtxH"/>
</dbReference>
<dbReference type="PANTHER" id="PTHR35792:SF1">
    <property type="entry name" value="SLL0268 PROTEIN"/>
    <property type="match status" value="1"/>
</dbReference>
<proteinExistence type="predicted"/>
<evidence type="ECO:0000313" key="3">
    <source>
        <dbReference type="Proteomes" id="UP000190897"/>
    </source>
</evidence>
<name>A0A1T5G5L7_9BACT</name>
<keyword evidence="1" id="KW-0812">Transmembrane</keyword>
<dbReference type="SUPFAM" id="SSF58113">
    <property type="entry name" value="Apolipoprotein A-I"/>
    <property type="match status" value="1"/>
</dbReference>
<dbReference type="EMBL" id="FUZA01000005">
    <property type="protein sequence ID" value="SKC03726.1"/>
    <property type="molecule type" value="Genomic_DNA"/>
</dbReference>
<protein>
    <submittedName>
        <fullName evidence="2">Gas vesicle protein</fullName>
    </submittedName>
</protein>
<sequence length="120" mass="13120">MSSKNNYEEREVSNGGFALGLLVGATIGALAAMLFAPKSGPETRQQLKDLANQQKDKLRNQWEDTKINAAIAVDEAKEKLDTVADQTKEAVDVYADKAKGTVDQVAEGTKATVEKFQKRY</sequence>
<evidence type="ECO:0000313" key="2">
    <source>
        <dbReference type="EMBL" id="SKC03726.1"/>
    </source>
</evidence>
<keyword evidence="1" id="KW-0472">Membrane</keyword>
<accession>A0A1T5G5L7</accession>
<keyword evidence="3" id="KW-1185">Reference proteome</keyword>
<dbReference type="OrthoDB" id="960061at2"/>
<dbReference type="RefSeq" id="WP_082216218.1">
    <property type="nucleotide sequence ID" value="NZ_FUZA01000005.1"/>
</dbReference>
<dbReference type="STRING" id="651661.SAMN05660293_03691"/>
<dbReference type="AlphaFoldDB" id="A0A1T5G5L7"/>
<reference evidence="3" key="1">
    <citation type="submission" date="2017-02" db="EMBL/GenBank/DDBJ databases">
        <authorList>
            <person name="Varghese N."/>
            <person name="Submissions S."/>
        </authorList>
    </citation>
    <scope>NUCLEOTIDE SEQUENCE [LARGE SCALE GENOMIC DNA]</scope>
    <source>
        <strain evidence="3">DSM 22270</strain>
    </source>
</reference>
<keyword evidence="1" id="KW-1133">Transmembrane helix</keyword>
<organism evidence="2 3">
    <name type="scientific">Dyadobacter psychrophilus</name>
    <dbReference type="NCBI Taxonomy" id="651661"/>
    <lineage>
        <taxon>Bacteria</taxon>
        <taxon>Pseudomonadati</taxon>
        <taxon>Bacteroidota</taxon>
        <taxon>Cytophagia</taxon>
        <taxon>Cytophagales</taxon>
        <taxon>Spirosomataceae</taxon>
        <taxon>Dyadobacter</taxon>
    </lineage>
</organism>
<dbReference type="PANTHER" id="PTHR35792">
    <property type="entry name" value="GENERAL STRESS PROTEIN"/>
    <property type="match status" value="1"/>
</dbReference>
<dbReference type="Gene3D" id="1.20.120.20">
    <property type="entry name" value="Apolipoprotein"/>
    <property type="match status" value="1"/>
</dbReference>
<evidence type="ECO:0000256" key="1">
    <source>
        <dbReference type="SAM" id="Phobius"/>
    </source>
</evidence>
<feature type="transmembrane region" description="Helical" evidence="1">
    <location>
        <begin position="15"/>
        <end position="36"/>
    </location>
</feature>
<gene>
    <name evidence="2" type="ORF">SAMN05660293_03691</name>
</gene>